<gene>
    <name evidence="2" type="ORF">HCU73_02220</name>
</gene>
<keyword evidence="1" id="KW-1133">Transmembrane helix</keyword>
<keyword evidence="1" id="KW-0472">Membrane</keyword>
<comment type="caution">
    <text evidence="2">The sequence shown here is derived from an EMBL/GenBank/DDBJ whole genome shotgun (WGS) entry which is preliminary data.</text>
</comment>
<organism evidence="2 3">
    <name type="scientific">Roseicyclus persicicus</name>
    <dbReference type="NCBI Taxonomy" id="2650661"/>
    <lineage>
        <taxon>Bacteria</taxon>
        <taxon>Pseudomonadati</taxon>
        <taxon>Pseudomonadota</taxon>
        <taxon>Alphaproteobacteria</taxon>
        <taxon>Rhodobacterales</taxon>
        <taxon>Roseobacteraceae</taxon>
        <taxon>Roseicyclus</taxon>
    </lineage>
</organism>
<dbReference type="RefSeq" id="WP_168621761.1">
    <property type="nucleotide sequence ID" value="NZ_JAAZQQ010000001.1"/>
</dbReference>
<proteinExistence type="predicted"/>
<sequence length="148" mass="16288">MADTEMPSRPPRHLGATGDFLRRESGAAKTRTGFFLAAGLGVLVVLVFLMLGGGQQGPEDVRPTPEQAALAELMEGGIRQFNATQVQVRLERYLNPAERTDAQLRNAHRTWARRAGDRSYGEPDLAHDMFAIIDAALRLRGVQPHDDI</sequence>
<dbReference type="Proteomes" id="UP000526408">
    <property type="component" value="Unassembled WGS sequence"/>
</dbReference>
<dbReference type="EMBL" id="JAAZQQ010000001">
    <property type="protein sequence ID" value="NKX43391.1"/>
    <property type="molecule type" value="Genomic_DNA"/>
</dbReference>
<feature type="transmembrane region" description="Helical" evidence="1">
    <location>
        <begin position="32"/>
        <end position="53"/>
    </location>
</feature>
<evidence type="ECO:0000313" key="2">
    <source>
        <dbReference type="EMBL" id="NKX43391.1"/>
    </source>
</evidence>
<protein>
    <submittedName>
        <fullName evidence="2">Uncharacterized protein</fullName>
    </submittedName>
</protein>
<evidence type="ECO:0000313" key="3">
    <source>
        <dbReference type="Proteomes" id="UP000526408"/>
    </source>
</evidence>
<keyword evidence="1" id="KW-0812">Transmembrane</keyword>
<accession>A0A7X6GY21</accession>
<keyword evidence="3" id="KW-1185">Reference proteome</keyword>
<evidence type="ECO:0000256" key="1">
    <source>
        <dbReference type="SAM" id="Phobius"/>
    </source>
</evidence>
<reference evidence="2 3" key="1">
    <citation type="submission" date="2020-04" db="EMBL/GenBank/DDBJ databases">
        <authorList>
            <person name="Yoon J."/>
        </authorList>
    </citation>
    <scope>NUCLEOTIDE SEQUENCE [LARGE SCALE GENOMIC DNA]</scope>
    <source>
        <strain evidence="2 3">KMU-115</strain>
    </source>
</reference>
<name>A0A7X6GY21_9RHOB</name>
<dbReference type="AlphaFoldDB" id="A0A7X6GY21"/>